<protein>
    <submittedName>
        <fullName evidence="2">Uncharacterized protein</fullName>
    </submittedName>
</protein>
<keyword evidence="3" id="KW-1185">Reference proteome</keyword>
<gene>
    <name evidence="2" type="ORF">DFH08DRAFT_869246</name>
</gene>
<name>A0AAD7EQU9_9AGAR</name>
<feature type="region of interest" description="Disordered" evidence="1">
    <location>
        <begin position="26"/>
        <end position="46"/>
    </location>
</feature>
<dbReference type="AlphaFoldDB" id="A0AAD7EQU9"/>
<reference evidence="2" key="1">
    <citation type="submission" date="2023-03" db="EMBL/GenBank/DDBJ databases">
        <title>Massive genome expansion in bonnet fungi (Mycena s.s.) driven by repeated elements and novel gene families across ecological guilds.</title>
        <authorList>
            <consortium name="Lawrence Berkeley National Laboratory"/>
            <person name="Harder C.B."/>
            <person name="Miyauchi S."/>
            <person name="Viragh M."/>
            <person name="Kuo A."/>
            <person name="Thoen E."/>
            <person name="Andreopoulos B."/>
            <person name="Lu D."/>
            <person name="Skrede I."/>
            <person name="Drula E."/>
            <person name="Henrissat B."/>
            <person name="Morin E."/>
            <person name="Kohler A."/>
            <person name="Barry K."/>
            <person name="LaButti K."/>
            <person name="Morin E."/>
            <person name="Salamov A."/>
            <person name="Lipzen A."/>
            <person name="Mereny Z."/>
            <person name="Hegedus B."/>
            <person name="Baldrian P."/>
            <person name="Stursova M."/>
            <person name="Weitz H."/>
            <person name="Taylor A."/>
            <person name="Grigoriev I.V."/>
            <person name="Nagy L.G."/>
            <person name="Martin F."/>
            <person name="Kauserud H."/>
        </authorList>
    </citation>
    <scope>NUCLEOTIDE SEQUENCE</scope>
    <source>
        <strain evidence="2">CBHHK002</strain>
    </source>
</reference>
<evidence type="ECO:0000313" key="2">
    <source>
        <dbReference type="EMBL" id="KAJ7346766.1"/>
    </source>
</evidence>
<evidence type="ECO:0000256" key="1">
    <source>
        <dbReference type="SAM" id="MobiDB-lite"/>
    </source>
</evidence>
<dbReference type="Proteomes" id="UP001218218">
    <property type="component" value="Unassembled WGS sequence"/>
</dbReference>
<accession>A0AAD7EQU9</accession>
<proteinExistence type="predicted"/>
<sequence>MSVALPPYSPGDCYMTSRVGALGSPSSEDYITGSTSRSPAPSYAALPRTRCGESTVEYTPRAGLQETPLGNLTKQWRDVTIIFKNQDDSLDTPTYGRNSSICGEIGLENSETVKTICLKLEGRINLSSSDCGSLVQKIVDERRTLFDCAKSGRCPSVVGFALVFPTTYEDNEKIYRTPPSYEIVCHGSPLIVVKCTYRLSITITKANRGRLSFRKTTSKTYPIHVAFRPRTRPARPILQDAFLSTLKVAPSEWHQMVVTIPQRRKATVAVEPVSCHLIIPSVQTFCLSEPIPFHIQLCGSQESLQHFYGSVPEPVLPGKRPRRRQYAARIRVFLARQIYLEINGRQSWRTITVGEGTLRPIPPLESAHPDADAAEVSVDWEGEVRCKSDVTCGSFSISRLVVKDFMIFALTPGNVRTSSLLPIQHAHPIRLVTDGWTDQELAHPQDR</sequence>
<evidence type="ECO:0000313" key="3">
    <source>
        <dbReference type="Proteomes" id="UP001218218"/>
    </source>
</evidence>
<feature type="compositionally biased region" description="Polar residues" evidence="1">
    <location>
        <begin position="26"/>
        <end position="39"/>
    </location>
</feature>
<dbReference type="EMBL" id="JARIHO010000020">
    <property type="protein sequence ID" value="KAJ7346766.1"/>
    <property type="molecule type" value="Genomic_DNA"/>
</dbReference>
<comment type="caution">
    <text evidence="2">The sequence shown here is derived from an EMBL/GenBank/DDBJ whole genome shotgun (WGS) entry which is preliminary data.</text>
</comment>
<organism evidence="2 3">
    <name type="scientific">Mycena albidolilacea</name>
    <dbReference type="NCBI Taxonomy" id="1033008"/>
    <lineage>
        <taxon>Eukaryota</taxon>
        <taxon>Fungi</taxon>
        <taxon>Dikarya</taxon>
        <taxon>Basidiomycota</taxon>
        <taxon>Agaricomycotina</taxon>
        <taxon>Agaricomycetes</taxon>
        <taxon>Agaricomycetidae</taxon>
        <taxon>Agaricales</taxon>
        <taxon>Marasmiineae</taxon>
        <taxon>Mycenaceae</taxon>
        <taxon>Mycena</taxon>
    </lineage>
</organism>